<gene>
    <name evidence="3" type="ORF">METZ01_LOCUS276826</name>
</gene>
<proteinExistence type="inferred from homology"/>
<dbReference type="Gene3D" id="3.40.720.10">
    <property type="entry name" value="Alkaline Phosphatase, subunit A"/>
    <property type="match status" value="1"/>
</dbReference>
<dbReference type="SUPFAM" id="SSF53649">
    <property type="entry name" value="Alkaline phosphatase-like"/>
    <property type="match status" value="1"/>
</dbReference>
<dbReference type="Gene3D" id="3.30.1120.10">
    <property type="match status" value="1"/>
</dbReference>
<dbReference type="EMBL" id="UINC01080745">
    <property type="protein sequence ID" value="SVC23972.1"/>
    <property type="molecule type" value="Genomic_DNA"/>
</dbReference>
<dbReference type="InterPro" id="IPR000917">
    <property type="entry name" value="Sulfatase_N"/>
</dbReference>
<evidence type="ECO:0000313" key="3">
    <source>
        <dbReference type="EMBL" id="SVC23972.1"/>
    </source>
</evidence>
<dbReference type="Pfam" id="PF00884">
    <property type="entry name" value="Sulfatase"/>
    <property type="match status" value="1"/>
</dbReference>
<dbReference type="AlphaFoldDB" id="A0A382KKU4"/>
<name>A0A382KKU4_9ZZZZ</name>
<comment type="similarity">
    <text evidence="1">Belongs to the sulfatase family.</text>
</comment>
<organism evidence="3">
    <name type="scientific">marine metagenome</name>
    <dbReference type="NCBI Taxonomy" id="408172"/>
    <lineage>
        <taxon>unclassified sequences</taxon>
        <taxon>metagenomes</taxon>
        <taxon>ecological metagenomes</taxon>
    </lineage>
</organism>
<evidence type="ECO:0000259" key="2">
    <source>
        <dbReference type="Pfam" id="PF00884"/>
    </source>
</evidence>
<dbReference type="PANTHER" id="PTHR42693:SF33">
    <property type="entry name" value="ARYLSULFATASE"/>
    <property type="match status" value="1"/>
</dbReference>
<reference evidence="3" key="1">
    <citation type="submission" date="2018-05" db="EMBL/GenBank/DDBJ databases">
        <authorList>
            <person name="Lanie J.A."/>
            <person name="Ng W.-L."/>
            <person name="Kazmierczak K.M."/>
            <person name="Andrzejewski T.M."/>
            <person name="Davidsen T.M."/>
            <person name="Wayne K.J."/>
            <person name="Tettelin H."/>
            <person name="Glass J.I."/>
            <person name="Rusch D."/>
            <person name="Podicherti R."/>
            <person name="Tsui H.-C.T."/>
            <person name="Winkler M.E."/>
        </authorList>
    </citation>
    <scope>NUCLEOTIDE SEQUENCE</scope>
</reference>
<dbReference type="PANTHER" id="PTHR42693">
    <property type="entry name" value="ARYLSULFATASE FAMILY MEMBER"/>
    <property type="match status" value="1"/>
</dbReference>
<dbReference type="GO" id="GO:0004065">
    <property type="term" value="F:arylsulfatase activity"/>
    <property type="evidence" value="ECO:0007669"/>
    <property type="project" value="TreeGrafter"/>
</dbReference>
<dbReference type="InterPro" id="IPR017850">
    <property type="entry name" value="Alkaline_phosphatase_core_sf"/>
</dbReference>
<dbReference type="InterPro" id="IPR050738">
    <property type="entry name" value="Sulfatase"/>
</dbReference>
<accession>A0A382KKU4</accession>
<evidence type="ECO:0000256" key="1">
    <source>
        <dbReference type="ARBA" id="ARBA00008779"/>
    </source>
</evidence>
<feature type="domain" description="Sulfatase N-terminal" evidence="2">
    <location>
        <begin position="35"/>
        <end position="194"/>
    </location>
</feature>
<feature type="non-terminal residue" evidence="3">
    <location>
        <position position="1"/>
    </location>
</feature>
<sequence>YEGRYADGYDELRKTRVERLKVLGLIAEDTGIAPHMPPVPAWSMLSDDERKISARKMEIYAAMVENLDHNVGRLIDFLEASDLTSNTVVVFMSDNGAAAEDPSQMFFAKKWIAKTFDNSFDQMGKQGSFISYGAGWSHASVGPFRGSKGSVSEGGVLAPLIVAAPKSMGIRSRSESALTAVVDLAPTFLEWAGAEQPAQVGNSGVRGLQGKSLIQLLKAKVTQVRGAETSFGFELQGRRALRQGNWKILWQAPPLGSGRWQLYQLSRDPIEQNDLAHVHPEVLKRLIGEWERYTEDNGVVLPSRVTPLAGI</sequence>
<protein>
    <recommendedName>
        <fullName evidence="2">Sulfatase N-terminal domain-containing protein</fullName>
    </recommendedName>
</protein>